<name>A0AAV5V042_9BILA</name>
<reference evidence="2" key="1">
    <citation type="submission" date="2023-10" db="EMBL/GenBank/DDBJ databases">
        <title>Genome assembly of Pristionchus species.</title>
        <authorList>
            <person name="Yoshida K."/>
            <person name="Sommer R.J."/>
        </authorList>
    </citation>
    <scope>NUCLEOTIDE SEQUENCE</scope>
    <source>
        <strain evidence="2">RS5133</strain>
    </source>
</reference>
<evidence type="ECO:0000313" key="2">
    <source>
        <dbReference type="EMBL" id="GMT12393.1"/>
    </source>
</evidence>
<feature type="non-terminal residue" evidence="2">
    <location>
        <position position="1"/>
    </location>
</feature>
<dbReference type="Proteomes" id="UP001432322">
    <property type="component" value="Unassembled WGS sequence"/>
</dbReference>
<proteinExistence type="predicted"/>
<dbReference type="EMBL" id="BTSY01000001">
    <property type="protein sequence ID" value="GMT12393.1"/>
    <property type="molecule type" value="Genomic_DNA"/>
</dbReference>
<feature type="chain" id="PRO_5043663663" evidence="1">
    <location>
        <begin position="18"/>
        <end position="133"/>
    </location>
</feature>
<gene>
    <name evidence="2" type="ORF">PFISCL1PPCAC_3690</name>
</gene>
<protein>
    <submittedName>
        <fullName evidence="2">Uncharacterized protein</fullName>
    </submittedName>
</protein>
<organism evidence="2 3">
    <name type="scientific">Pristionchus fissidentatus</name>
    <dbReference type="NCBI Taxonomy" id="1538716"/>
    <lineage>
        <taxon>Eukaryota</taxon>
        <taxon>Metazoa</taxon>
        <taxon>Ecdysozoa</taxon>
        <taxon>Nematoda</taxon>
        <taxon>Chromadorea</taxon>
        <taxon>Rhabditida</taxon>
        <taxon>Rhabditina</taxon>
        <taxon>Diplogasteromorpha</taxon>
        <taxon>Diplogasteroidea</taxon>
        <taxon>Neodiplogasteridae</taxon>
        <taxon>Pristionchus</taxon>
    </lineage>
</organism>
<accession>A0AAV5V042</accession>
<dbReference type="AlphaFoldDB" id="A0AAV5V042"/>
<feature type="signal peptide" evidence="1">
    <location>
        <begin position="1"/>
        <end position="17"/>
    </location>
</feature>
<evidence type="ECO:0000313" key="3">
    <source>
        <dbReference type="Proteomes" id="UP001432322"/>
    </source>
</evidence>
<sequence>IMQSAFVALLLVSVALACAPNAPGVAFACAPNAPAPAPAPAPSTYLFSIHTATAAQATPTSALAGCVPADTMPSATGVTCANGQGSVMVVDVAADTETTRVTPLTNLQCMNGNFVDAGNANLMIPQTNVLCCV</sequence>
<keyword evidence="1" id="KW-0732">Signal</keyword>
<evidence type="ECO:0000256" key="1">
    <source>
        <dbReference type="SAM" id="SignalP"/>
    </source>
</evidence>
<keyword evidence="3" id="KW-1185">Reference proteome</keyword>
<comment type="caution">
    <text evidence="2">The sequence shown here is derived from an EMBL/GenBank/DDBJ whole genome shotgun (WGS) entry which is preliminary data.</text>
</comment>